<evidence type="ECO:0000259" key="6">
    <source>
        <dbReference type="Pfam" id="PF02776"/>
    </source>
</evidence>
<dbReference type="CDD" id="cd07039">
    <property type="entry name" value="TPP_PYR_POX"/>
    <property type="match status" value="1"/>
</dbReference>
<name>A0A1B9AM97_9BACI</name>
<evidence type="ECO:0000256" key="3">
    <source>
        <dbReference type="RuleBase" id="RU362132"/>
    </source>
</evidence>
<dbReference type="InterPro" id="IPR012001">
    <property type="entry name" value="Thiamin_PyroP_enz_TPP-bd_dom"/>
</dbReference>
<comment type="similarity">
    <text evidence="1 3">Belongs to the TPP enzyme family.</text>
</comment>
<dbReference type="GO" id="GO:0000287">
    <property type="term" value="F:magnesium ion binding"/>
    <property type="evidence" value="ECO:0007669"/>
    <property type="project" value="InterPro"/>
</dbReference>
<dbReference type="InterPro" id="IPR029035">
    <property type="entry name" value="DHS-like_NAD/FAD-binding_dom"/>
</dbReference>
<dbReference type="InterPro" id="IPR047210">
    <property type="entry name" value="TPP_PYR_POXB-like"/>
</dbReference>
<dbReference type="Pfam" id="PF00205">
    <property type="entry name" value="TPP_enzyme_M"/>
    <property type="match status" value="1"/>
</dbReference>
<gene>
    <name evidence="7" type="ORF">A8F95_09815</name>
</gene>
<reference evidence="8" key="1">
    <citation type="submission" date="2016-05" db="EMBL/GenBank/DDBJ databases">
        <authorList>
            <person name="Liu B."/>
            <person name="Wang J."/>
            <person name="Zhu Y."/>
            <person name="Liu G."/>
            <person name="Chen Q."/>
            <person name="Chen Z."/>
            <person name="Lan J."/>
            <person name="Che J."/>
            <person name="Ge C."/>
            <person name="Shi H."/>
            <person name="Pan Z."/>
            <person name="Liu X."/>
        </authorList>
    </citation>
    <scope>NUCLEOTIDE SEQUENCE [LARGE SCALE GENOMIC DNA]</scope>
    <source>
        <strain evidence="8">FJAT-27215</strain>
    </source>
</reference>
<accession>A0A1B9AM97</accession>
<dbReference type="Pfam" id="PF02776">
    <property type="entry name" value="TPP_enzyme_N"/>
    <property type="match status" value="1"/>
</dbReference>
<keyword evidence="8" id="KW-1185">Reference proteome</keyword>
<dbReference type="Pfam" id="PF02775">
    <property type="entry name" value="TPP_enzyme_C"/>
    <property type="match status" value="1"/>
</dbReference>
<dbReference type="InterPro" id="IPR047211">
    <property type="entry name" value="POXB-like"/>
</dbReference>
<evidence type="ECO:0000256" key="2">
    <source>
        <dbReference type="ARBA" id="ARBA00023052"/>
    </source>
</evidence>
<dbReference type="EMBL" id="MAYT01000027">
    <property type="protein sequence ID" value="OCA84992.1"/>
    <property type="molecule type" value="Genomic_DNA"/>
</dbReference>
<dbReference type="PANTHER" id="PTHR42981">
    <property type="entry name" value="PYRUVATE DEHYDROGENASE [UBIQUINONE]"/>
    <property type="match status" value="1"/>
</dbReference>
<dbReference type="GO" id="GO:0030976">
    <property type="term" value="F:thiamine pyrophosphate binding"/>
    <property type="evidence" value="ECO:0007669"/>
    <property type="project" value="InterPro"/>
</dbReference>
<dbReference type="PANTHER" id="PTHR42981:SF2">
    <property type="entry name" value="PYRUVATE DEHYDROGENASE [UBIQUINONE]"/>
    <property type="match status" value="1"/>
</dbReference>
<dbReference type="InterPro" id="IPR000399">
    <property type="entry name" value="TPP-bd_CS"/>
</dbReference>
<sequence>MEKTERTVAELILDQLSLFGVKRIYGVVGDAIFGLIDALAKQDKIKFIAVKHESTAAFMASAEAKLTGNLAVCTATMGPGAANLLNGLGDAYADKAPVLVITGQAPRNKIGMAYKQYINQQELLKPFASYSENLASQDAIIELLHKAAQTSLGQRVVSHLSVPKDLFDKIVTVKPRPLPTVIEGVSTFTKESLEQATAIMKTAKRPMIMAGAGSAAAPEAVEELAERWGAGILTSLGGKGLFDESSPNLLQGIGEGGNPYAPEVFKKADVVLLAGTTWWPEGYVPTDARIIQIDKNFDKIEKGIPTELGITGETQEVIPLLTESLQGFQRSEDWISSCREIKEKWTRQNEQEGKTAGYPIHPSRIVRALDQTAAEDAIFTLDTGNVTIWMNRNFRPQKQQAVLFSGYWRTMGFGLPAAMAAKLEKPNKQVVAVVGDGGLQMTLADLLTASRYELNITVIVMNNHALQMERDKLKAEGGEEVGVELTNPDFVKVAEACGWKGFCPQSDTDLESVLQEALNTNSPTLVDVRTKQVTFPESKNK</sequence>
<dbReference type="RefSeq" id="WP_065410965.1">
    <property type="nucleotide sequence ID" value="NZ_MAYT01000027.1"/>
</dbReference>
<dbReference type="Gene3D" id="3.40.50.970">
    <property type="match status" value="2"/>
</dbReference>
<evidence type="ECO:0000259" key="4">
    <source>
        <dbReference type="Pfam" id="PF00205"/>
    </source>
</evidence>
<organism evidence="7 8">
    <name type="scientific">Pseudobacillus wudalianchiensis</name>
    <dbReference type="NCBI Taxonomy" id="1743143"/>
    <lineage>
        <taxon>Bacteria</taxon>
        <taxon>Bacillati</taxon>
        <taxon>Bacillota</taxon>
        <taxon>Bacilli</taxon>
        <taxon>Bacillales</taxon>
        <taxon>Bacillaceae</taxon>
        <taxon>Pseudobacillus</taxon>
    </lineage>
</organism>
<keyword evidence="2 3" id="KW-0786">Thiamine pyrophosphate</keyword>
<feature type="domain" description="Thiamine pyrophosphate enzyme central" evidence="4">
    <location>
        <begin position="193"/>
        <end position="318"/>
    </location>
</feature>
<dbReference type="InterPro" id="IPR011766">
    <property type="entry name" value="TPP_enzyme_TPP-bd"/>
</dbReference>
<dbReference type="AlphaFoldDB" id="A0A1B9AM97"/>
<evidence type="ECO:0000256" key="1">
    <source>
        <dbReference type="ARBA" id="ARBA00007812"/>
    </source>
</evidence>
<keyword evidence="7" id="KW-0670">Pyruvate</keyword>
<dbReference type="GO" id="GO:0003824">
    <property type="term" value="F:catalytic activity"/>
    <property type="evidence" value="ECO:0007669"/>
    <property type="project" value="InterPro"/>
</dbReference>
<dbReference type="InterPro" id="IPR012000">
    <property type="entry name" value="Thiamin_PyroP_enz_cen_dom"/>
</dbReference>
<evidence type="ECO:0000259" key="5">
    <source>
        <dbReference type="Pfam" id="PF02775"/>
    </source>
</evidence>
<protein>
    <submittedName>
        <fullName evidence="7">Pyruvate oxidase</fullName>
    </submittedName>
</protein>
<evidence type="ECO:0000313" key="8">
    <source>
        <dbReference type="Proteomes" id="UP000092578"/>
    </source>
</evidence>
<dbReference type="SUPFAM" id="SSF52467">
    <property type="entry name" value="DHS-like NAD/FAD-binding domain"/>
    <property type="match status" value="1"/>
</dbReference>
<dbReference type="Gene3D" id="3.40.50.1220">
    <property type="entry name" value="TPP-binding domain"/>
    <property type="match status" value="1"/>
</dbReference>
<proteinExistence type="inferred from homology"/>
<comment type="caution">
    <text evidence="7">The sequence shown here is derived from an EMBL/GenBank/DDBJ whole genome shotgun (WGS) entry which is preliminary data.</text>
</comment>
<dbReference type="InterPro" id="IPR029061">
    <property type="entry name" value="THDP-binding"/>
</dbReference>
<feature type="domain" description="Thiamine pyrophosphate enzyme N-terminal TPP-binding" evidence="6">
    <location>
        <begin position="6"/>
        <end position="122"/>
    </location>
</feature>
<evidence type="ECO:0000313" key="7">
    <source>
        <dbReference type="EMBL" id="OCA84992.1"/>
    </source>
</evidence>
<dbReference type="Proteomes" id="UP000092578">
    <property type="component" value="Unassembled WGS sequence"/>
</dbReference>
<dbReference type="PROSITE" id="PS00187">
    <property type="entry name" value="TPP_ENZYMES"/>
    <property type="match status" value="1"/>
</dbReference>
<feature type="domain" description="Thiamine pyrophosphate enzyme TPP-binding" evidence="5">
    <location>
        <begin position="382"/>
        <end position="528"/>
    </location>
</feature>
<dbReference type="SUPFAM" id="SSF52518">
    <property type="entry name" value="Thiamin diphosphate-binding fold (THDP-binding)"/>
    <property type="match status" value="2"/>
</dbReference>